<accession>A0A7I9VC29</accession>
<dbReference type="GO" id="GO:0004190">
    <property type="term" value="F:aspartic-type endopeptidase activity"/>
    <property type="evidence" value="ECO:0007669"/>
    <property type="project" value="InterPro"/>
</dbReference>
<dbReference type="OrthoDB" id="4381368at2"/>
<evidence type="ECO:0000313" key="2">
    <source>
        <dbReference type="EMBL" id="GEE02701.1"/>
    </source>
</evidence>
<sequence>MLGRMVVGGLIVVLVWCAVSDARTGRIPNTVTLPAIGVVAVLATLEPAVAWGAAVCAAPYLIAFARRLCGGADVKLAVVCGGVLADPASAAAVVVGSAVITGCVLAVRRRTVVVHGPALVSTTLAWLVIDSVAASGTIDACCVG</sequence>
<keyword evidence="3" id="KW-1185">Reference proteome</keyword>
<evidence type="ECO:0000259" key="1">
    <source>
        <dbReference type="Pfam" id="PF01478"/>
    </source>
</evidence>
<dbReference type="GO" id="GO:0016020">
    <property type="term" value="C:membrane"/>
    <property type="evidence" value="ECO:0007669"/>
    <property type="project" value="InterPro"/>
</dbReference>
<evidence type="ECO:0000313" key="3">
    <source>
        <dbReference type="Proteomes" id="UP000444960"/>
    </source>
</evidence>
<dbReference type="Pfam" id="PF01478">
    <property type="entry name" value="Peptidase_A24"/>
    <property type="match status" value="1"/>
</dbReference>
<gene>
    <name evidence="2" type="ORF">nbrc107696_31470</name>
</gene>
<dbReference type="Proteomes" id="UP000444960">
    <property type="component" value="Unassembled WGS sequence"/>
</dbReference>
<organism evidence="2 3">
    <name type="scientific">Gordonia spumicola</name>
    <dbReference type="NCBI Taxonomy" id="589161"/>
    <lineage>
        <taxon>Bacteria</taxon>
        <taxon>Bacillati</taxon>
        <taxon>Actinomycetota</taxon>
        <taxon>Actinomycetes</taxon>
        <taxon>Mycobacteriales</taxon>
        <taxon>Gordoniaceae</taxon>
        <taxon>Gordonia</taxon>
    </lineage>
</organism>
<dbReference type="EMBL" id="BJOV01000005">
    <property type="protein sequence ID" value="GEE02701.1"/>
    <property type="molecule type" value="Genomic_DNA"/>
</dbReference>
<reference evidence="3" key="1">
    <citation type="submission" date="2019-06" db="EMBL/GenBank/DDBJ databases">
        <title>Gordonia isolated from sludge of a wastewater treatment plant.</title>
        <authorList>
            <person name="Tamura T."/>
            <person name="Aoyama K."/>
            <person name="Kang Y."/>
            <person name="Saito S."/>
            <person name="Akiyama N."/>
            <person name="Yazawa K."/>
            <person name="Gonoi T."/>
            <person name="Mikami Y."/>
        </authorList>
    </citation>
    <scope>NUCLEOTIDE SEQUENCE [LARGE SCALE GENOMIC DNA]</scope>
    <source>
        <strain evidence="3">NBRC 107696</strain>
    </source>
</reference>
<comment type="caution">
    <text evidence="2">The sequence shown here is derived from an EMBL/GenBank/DDBJ whole genome shotgun (WGS) entry which is preliminary data.</text>
</comment>
<dbReference type="InterPro" id="IPR000045">
    <property type="entry name" value="Prepilin_IV_endopep_pep"/>
</dbReference>
<proteinExistence type="predicted"/>
<name>A0A7I9VC29_9ACTN</name>
<protein>
    <recommendedName>
        <fullName evidence="1">Prepilin type IV endopeptidase peptidase domain-containing protein</fullName>
    </recommendedName>
</protein>
<feature type="domain" description="Prepilin type IV endopeptidase peptidase" evidence="1">
    <location>
        <begin position="10"/>
        <end position="103"/>
    </location>
</feature>
<dbReference type="Gene3D" id="1.20.120.1220">
    <property type="match status" value="1"/>
</dbReference>
<dbReference type="AlphaFoldDB" id="A0A7I9VC29"/>